<reference evidence="1 2" key="1">
    <citation type="submission" date="2018-06" db="EMBL/GenBank/DDBJ databases">
        <authorList>
            <consortium name="Pathogen Informatics"/>
            <person name="Doyle S."/>
        </authorList>
    </citation>
    <scope>NUCLEOTIDE SEQUENCE [LARGE SCALE GENOMIC DNA]</scope>
    <source>
        <strain evidence="1 2">NCTC13093</strain>
    </source>
</reference>
<keyword evidence="2" id="KW-1185">Reference proteome</keyword>
<sequence length="507" mass="58492">MIDISDLQEMMGNESPKLKSSKQLDLTSFKSLRINQKCVEEQLDRDSSLFAKSKKEDIIKKINEEIKFELVALDEMIEKLEHDKLDKLLFFQMRVRALFQAQEFNAQDSFCADALLLVILCAKLHGYSKASEIAKFYSKHYLALHTLFDGMPKNGELLTVAKIHRVLSIFDVKLCREFFYEYIGKHLQHSVEISLAAKDDPKFKQFILFPYRRTLYFDGSRLFTDANLKERGKSGRKVDVYLYELSEKIAIDYFVIKHEDNEGLAALQKLVNIDVQDRIIMSDAYNSNPQFATKIIQGGGEYLLPVKKHIHRKFTKRLEQIIKEASVNYDMSVTSDMSTDFCKSKTTLSIFDGSILDKDLRDLYVNLNSIAVYTQTTTNFKNGKALKSQINTQYYISSLPTGSKSTLYEITKCIDYNLTKTLENKGRCDKTDCAADKDISVTDSFKRGDEGIDTIVHDIHTFIRDSEIDGKSMQALTYEGVIKMLRSYPLSFTFIYLMWYFRVTNVK</sequence>
<dbReference type="RefSeq" id="WP_113743494.1">
    <property type="nucleotide sequence ID" value="NZ_UAPV01000001.1"/>
</dbReference>
<dbReference type="EMBL" id="UAPV01000001">
    <property type="protein sequence ID" value="SPT69311.1"/>
    <property type="molecule type" value="Genomic_DNA"/>
</dbReference>
<evidence type="ECO:0000313" key="1">
    <source>
        <dbReference type="EMBL" id="SPT69311.1"/>
    </source>
</evidence>
<organism evidence="1 2">
    <name type="scientific">Anaerobiospirillum thomasii</name>
    <dbReference type="NCBI Taxonomy" id="179995"/>
    <lineage>
        <taxon>Bacteria</taxon>
        <taxon>Pseudomonadati</taxon>
        <taxon>Pseudomonadota</taxon>
        <taxon>Gammaproteobacteria</taxon>
        <taxon>Aeromonadales</taxon>
        <taxon>Succinivibrionaceae</taxon>
        <taxon>Anaerobiospirillum</taxon>
    </lineage>
</organism>
<gene>
    <name evidence="1" type="ORF">NCTC13093_00678</name>
</gene>
<dbReference type="AlphaFoldDB" id="A0A2X0WUZ6"/>
<dbReference type="InterPro" id="IPR051698">
    <property type="entry name" value="Transposase_11-like"/>
</dbReference>
<accession>A0A2X0WUZ6</accession>
<dbReference type="PANTHER" id="PTHR30298">
    <property type="entry name" value="H REPEAT-ASSOCIATED PREDICTED TRANSPOSASE"/>
    <property type="match status" value="1"/>
</dbReference>
<proteinExistence type="predicted"/>
<evidence type="ECO:0000313" key="2">
    <source>
        <dbReference type="Proteomes" id="UP000250086"/>
    </source>
</evidence>
<protein>
    <submittedName>
        <fullName evidence="1">Transposase</fullName>
    </submittedName>
</protein>
<dbReference type="Proteomes" id="UP000250086">
    <property type="component" value="Unassembled WGS sequence"/>
</dbReference>
<name>A0A2X0WUZ6_9GAMM</name>
<dbReference type="PANTHER" id="PTHR30298:SF0">
    <property type="entry name" value="PROTEIN YBFL-RELATED"/>
    <property type="match status" value="1"/>
</dbReference>